<dbReference type="PANTHER" id="PTHR31973">
    <property type="entry name" value="POLYPROTEIN, PUTATIVE-RELATED"/>
    <property type="match status" value="1"/>
</dbReference>
<accession>A0AAW2C036</accession>
<dbReference type="AlphaFoldDB" id="A0AAW2C036"/>
<organism evidence="2 3">
    <name type="scientific">Lithocarpus litseifolius</name>
    <dbReference type="NCBI Taxonomy" id="425828"/>
    <lineage>
        <taxon>Eukaryota</taxon>
        <taxon>Viridiplantae</taxon>
        <taxon>Streptophyta</taxon>
        <taxon>Embryophyta</taxon>
        <taxon>Tracheophyta</taxon>
        <taxon>Spermatophyta</taxon>
        <taxon>Magnoliopsida</taxon>
        <taxon>eudicotyledons</taxon>
        <taxon>Gunneridae</taxon>
        <taxon>Pentapetalae</taxon>
        <taxon>rosids</taxon>
        <taxon>fabids</taxon>
        <taxon>Fagales</taxon>
        <taxon>Fagaceae</taxon>
        <taxon>Lithocarpus</taxon>
    </lineage>
</organism>
<dbReference type="PANTHER" id="PTHR31973:SF195">
    <property type="entry name" value="MUDR FAMILY TRANSPOSASE"/>
    <property type="match status" value="1"/>
</dbReference>
<sequence length="403" mass="46406">MIESKYQGHKPSYYKVWDAKQKAIGKMFGNWEESYQRLQKLLMAYIDQDSTTQVFYRTKPTGEDDTVILHYVYWSFGPSIAGFKYCKPVISIDGTHLYGKYQGKLLVAMATDANNKVFPLAFAVVDCESGSSWRWFLKCLRDMIGHVIPDEGICIISDRHLGIKNAIANWPRGEDGRPRVFHRYCLRHVASNFNTHYQNSTLKSAALKAGYATQAVKFDIIMESIKQVEIEAIRNKKKVTGKDGKEKDFLPYTYLMSESVDMWTQSHDGGKRFGAMTTNISECFNGVLKGARGLPIAAMVEFTWSKLVEYFHDRHKEITNDLLEGKKWSTYAFSTWEGNRRKSEKHYVKAFSNQEMRYQVVTSHNPYSVGGGNHKGIVTLTLLDSYYTHTHMSRKRENETEFQ</sequence>
<dbReference type="EMBL" id="JAZDWU010000009">
    <property type="protein sequence ID" value="KAK9991467.1"/>
    <property type="molecule type" value="Genomic_DNA"/>
</dbReference>
<protein>
    <recommendedName>
        <fullName evidence="1">MULE transposase domain-containing protein</fullName>
    </recommendedName>
</protein>
<dbReference type="Proteomes" id="UP001459277">
    <property type="component" value="Unassembled WGS sequence"/>
</dbReference>
<name>A0AAW2C036_9ROSI</name>
<gene>
    <name evidence="2" type="ORF">SO802_026452</name>
</gene>
<evidence type="ECO:0000313" key="2">
    <source>
        <dbReference type="EMBL" id="KAK9991467.1"/>
    </source>
</evidence>
<reference evidence="2 3" key="1">
    <citation type="submission" date="2024-01" db="EMBL/GenBank/DDBJ databases">
        <title>A telomere-to-telomere, gap-free genome of sweet tea (Lithocarpus litseifolius).</title>
        <authorList>
            <person name="Zhou J."/>
        </authorList>
    </citation>
    <scope>NUCLEOTIDE SEQUENCE [LARGE SCALE GENOMIC DNA]</scope>
    <source>
        <strain evidence="2">Zhou-2022a</strain>
        <tissue evidence="2">Leaf</tissue>
    </source>
</reference>
<proteinExistence type="predicted"/>
<evidence type="ECO:0000259" key="1">
    <source>
        <dbReference type="Pfam" id="PF10551"/>
    </source>
</evidence>
<dbReference type="InterPro" id="IPR018289">
    <property type="entry name" value="MULE_transposase_dom"/>
</dbReference>
<evidence type="ECO:0000313" key="3">
    <source>
        <dbReference type="Proteomes" id="UP001459277"/>
    </source>
</evidence>
<dbReference type="Pfam" id="PF10551">
    <property type="entry name" value="MULE"/>
    <property type="match status" value="1"/>
</dbReference>
<keyword evidence="3" id="KW-1185">Reference proteome</keyword>
<feature type="domain" description="MULE transposase" evidence="1">
    <location>
        <begin position="89"/>
        <end position="192"/>
    </location>
</feature>
<comment type="caution">
    <text evidence="2">The sequence shown here is derived from an EMBL/GenBank/DDBJ whole genome shotgun (WGS) entry which is preliminary data.</text>
</comment>